<dbReference type="PANTHER" id="PTHR11573">
    <property type="entry name" value="RIBONUCLEOSIDE-DIPHOSPHATE REDUCTASE LARGE CHAIN"/>
    <property type="match status" value="1"/>
</dbReference>
<evidence type="ECO:0000256" key="5">
    <source>
        <dbReference type="ARBA" id="ARBA00023002"/>
    </source>
</evidence>
<feature type="domain" description="Ribonucleotide reductase large subunit N-terminal" evidence="7">
    <location>
        <begin position="16"/>
        <end position="79"/>
    </location>
</feature>
<dbReference type="InterPro" id="IPR008926">
    <property type="entry name" value="RNR_R1-su_N"/>
</dbReference>
<dbReference type="Pfam" id="PF02867">
    <property type="entry name" value="Ribonuc_red_lgC"/>
    <property type="match status" value="2"/>
</dbReference>
<dbReference type="Pfam" id="PF00317">
    <property type="entry name" value="Ribonuc_red_lgN"/>
    <property type="match status" value="1"/>
</dbReference>
<comment type="function">
    <text evidence="6">Provides the precursors necessary for DNA synthesis. Catalyzes the biosynthesis of deoxyribonucleotides from the corresponding ribonucleotides.</text>
</comment>
<dbReference type="InterPro" id="IPR000788">
    <property type="entry name" value="RNR_lg_C"/>
</dbReference>
<evidence type="ECO:0000256" key="3">
    <source>
        <dbReference type="ARBA" id="ARBA00010406"/>
    </source>
</evidence>
<dbReference type="Gene3D" id="3.40.30.10">
    <property type="entry name" value="Glutaredoxin"/>
    <property type="match status" value="1"/>
</dbReference>
<dbReference type="OrthoDB" id="6373295at2759"/>
<feature type="domain" description="Ribonucleotide reductase large subunit C-terminal" evidence="9">
    <location>
        <begin position="405"/>
        <end position="550"/>
    </location>
</feature>
<name>A0A7R8WK52_9CRUS</name>
<feature type="non-terminal residue" evidence="10">
    <location>
        <position position="1"/>
    </location>
</feature>
<dbReference type="Pfam" id="PF00268">
    <property type="entry name" value="Ribonuc_red_sm"/>
    <property type="match status" value="1"/>
</dbReference>
<evidence type="ECO:0000256" key="6">
    <source>
        <dbReference type="RuleBase" id="RU003410"/>
    </source>
</evidence>
<dbReference type="NCBIfam" id="NF007186">
    <property type="entry name" value="PRK09614.1-5"/>
    <property type="match status" value="1"/>
</dbReference>
<reference evidence="10" key="1">
    <citation type="submission" date="2020-11" db="EMBL/GenBank/DDBJ databases">
        <authorList>
            <person name="Tran Van P."/>
        </authorList>
    </citation>
    <scope>NUCLEOTIDE SEQUENCE</scope>
</reference>
<dbReference type="SUPFAM" id="SSF52833">
    <property type="entry name" value="Thioredoxin-like"/>
    <property type="match status" value="1"/>
</dbReference>
<dbReference type="CDD" id="cd01049">
    <property type="entry name" value="RNRR2"/>
    <property type="match status" value="1"/>
</dbReference>
<dbReference type="GO" id="GO:0009263">
    <property type="term" value="P:deoxyribonucleotide biosynthetic process"/>
    <property type="evidence" value="ECO:0007669"/>
    <property type="project" value="UniProtKB-KW"/>
</dbReference>
<comment type="similarity">
    <text evidence="3 6">Belongs to the ribonucleoside diphosphate reductase large chain family.</text>
</comment>
<dbReference type="EMBL" id="OB662738">
    <property type="protein sequence ID" value="CAD7230513.1"/>
    <property type="molecule type" value="Genomic_DNA"/>
</dbReference>
<dbReference type="GO" id="GO:0004748">
    <property type="term" value="F:ribonucleoside-diphosphate reductase activity, thioredoxin disulfide as acceptor"/>
    <property type="evidence" value="ECO:0007669"/>
    <property type="project" value="UniProtKB-EC"/>
</dbReference>
<evidence type="ECO:0000259" key="8">
    <source>
        <dbReference type="Pfam" id="PF00462"/>
    </source>
</evidence>
<gene>
    <name evidence="10" type="ORF">CTOB1V02_LOCUS8371</name>
</gene>
<dbReference type="PRINTS" id="PR01183">
    <property type="entry name" value="RIBORDTASEM1"/>
</dbReference>
<dbReference type="SUPFAM" id="SSF51998">
    <property type="entry name" value="PFL-like glycyl radical enzymes"/>
    <property type="match status" value="1"/>
</dbReference>
<dbReference type="Gene3D" id="1.10.620.20">
    <property type="entry name" value="Ribonucleotide Reductase, subunit A"/>
    <property type="match status" value="1"/>
</dbReference>
<dbReference type="InterPro" id="IPR013509">
    <property type="entry name" value="RNR_lsu_N"/>
</dbReference>
<sequence>MNIKIDYKRDEILAEYSRDMLMDFYSKEGEKSPQDVYARAAWAWSSFKGVRDEALAQRLYDYVSNKWFMFASPVLSNAPEDGKKAKGLPISCFLTYVPDTIQGLIDHSAELRWLSVMGGGVGGHWSDVRSVSEVAPGPIPFLHTVDADMTAYRQGKTRKGSYAAYIDVDHPDVLEFIGLRIPTGDVNRKCLNLHNAVNLTDKFMSAVMAGTKYELIDPKNGGTGEWLDARVIWQKLLETRFRTGEPYLNFIDTANRYLPEPLKAKGLKIRGSNLCNEIHLPTSEDRTAVCCLSSVNLEYYDEWKNTSMINDLVTMLDNVLEYFIENCPDVLARAKFSAQQERSIGLGAMGFHHYLQYKGVPFESYAAERINTEMFEVIKRKAVSQTLELGNDRGPAPDMAGTSRRNSHLLAIAPNASSSILLNTSPSIEPNKANAYTHRTRAGSFLVKNRYLDKYLTSIDRNTNDVWTSIITNGGSVQHLDFISDEVKEVYKTSFELDQMSIIKLAGDRQNYICQGQSVNLFFPSGVDRAYVNKVHLAAWTHGLKGLYYLRTEAKERAENVSKKVEANKLTEEKRTIVYGKQDCPYCFNAKALLESKGIEYEYIDIEAENKTAAEITGRPDVRTVPQIYLEGKYVGGFKELHTYLSQQETYKPFNHEWAVGITKKHEEIHWTEDEADLSEDVNDWKLKLNHDEKEFITHILRLFTQGDVQVGQNYYDFLIPKFKNNEVRVMLGSFAGREGTHQRAYALLNDTLGLPDEEYHKFLEYSEMSDKIDFMAASDSSTQSGLALALAKSVFNEGVSLFASFVMLLNLQRFGKMKGMGTVVEWSIRDETVHVEGNSRLFREFCNEHPRVVNDEFKSKIYQIARDIVSLEDKFIDLAFSNYKIDGITKEEVKLYIRYITDRRLIQLGLKTNFKVKENPLPWLDWVLNGVSHDNFFEKRVTEYS</sequence>
<feature type="domain" description="Ribonucleotide reductase large subunit C-terminal" evidence="9">
    <location>
        <begin position="91"/>
        <end position="402"/>
    </location>
</feature>
<evidence type="ECO:0000259" key="7">
    <source>
        <dbReference type="Pfam" id="PF00317"/>
    </source>
</evidence>
<dbReference type="SUPFAM" id="SSF47240">
    <property type="entry name" value="Ferritin-like"/>
    <property type="match status" value="1"/>
</dbReference>
<dbReference type="GO" id="GO:0005524">
    <property type="term" value="F:ATP binding"/>
    <property type="evidence" value="ECO:0007669"/>
    <property type="project" value="InterPro"/>
</dbReference>
<dbReference type="SUPFAM" id="SSF48168">
    <property type="entry name" value="R1 subunit of ribonucleotide reductase, N-terminal domain"/>
    <property type="match status" value="1"/>
</dbReference>
<dbReference type="PROSITE" id="PS00195">
    <property type="entry name" value="GLUTAREDOXIN_1"/>
    <property type="match status" value="1"/>
</dbReference>
<dbReference type="CDD" id="cd02066">
    <property type="entry name" value="GRX_family"/>
    <property type="match status" value="1"/>
</dbReference>
<evidence type="ECO:0000256" key="4">
    <source>
        <dbReference type="ARBA" id="ARBA00012274"/>
    </source>
</evidence>
<dbReference type="EC" id="1.17.4.1" evidence="4 6"/>
<accession>A0A7R8WK52</accession>
<dbReference type="InterPro" id="IPR039718">
    <property type="entry name" value="Rrm1"/>
</dbReference>
<evidence type="ECO:0000259" key="9">
    <source>
        <dbReference type="Pfam" id="PF02867"/>
    </source>
</evidence>
<comment type="similarity">
    <text evidence="2">Belongs to the ribonucleoside diphosphate reductase small chain family.</text>
</comment>
<comment type="catalytic activity">
    <reaction evidence="6">
        <text>a 2'-deoxyribonucleoside 5'-diphosphate + [thioredoxin]-disulfide + H2O = a ribonucleoside 5'-diphosphate + [thioredoxin]-dithiol</text>
        <dbReference type="Rhea" id="RHEA:23252"/>
        <dbReference type="Rhea" id="RHEA-COMP:10698"/>
        <dbReference type="Rhea" id="RHEA-COMP:10700"/>
        <dbReference type="ChEBI" id="CHEBI:15377"/>
        <dbReference type="ChEBI" id="CHEBI:29950"/>
        <dbReference type="ChEBI" id="CHEBI:50058"/>
        <dbReference type="ChEBI" id="CHEBI:57930"/>
        <dbReference type="ChEBI" id="CHEBI:73316"/>
        <dbReference type="EC" id="1.17.4.1"/>
    </reaction>
</comment>
<protein>
    <recommendedName>
        <fullName evidence="4 6">Ribonucleoside-diphosphate reductase</fullName>
        <ecNumber evidence="4 6">1.17.4.1</ecNumber>
    </recommendedName>
</protein>
<dbReference type="InterPro" id="IPR012348">
    <property type="entry name" value="RNR-like"/>
</dbReference>
<dbReference type="InterPro" id="IPR009078">
    <property type="entry name" value="Ferritin-like_SF"/>
</dbReference>
<dbReference type="AlphaFoldDB" id="A0A7R8WK52"/>
<dbReference type="InterPro" id="IPR000358">
    <property type="entry name" value="RNR_small_fam"/>
</dbReference>
<dbReference type="GO" id="GO:0005971">
    <property type="term" value="C:ribonucleoside-diphosphate reductase complex"/>
    <property type="evidence" value="ECO:0007669"/>
    <property type="project" value="TreeGrafter"/>
</dbReference>
<proteinExistence type="inferred from homology"/>
<keyword evidence="5 6" id="KW-0560">Oxidoreductase</keyword>
<dbReference type="Pfam" id="PF00462">
    <property type="entry name" value="Glutaredoxin"/>
    <property type="match status" value="1"/>
</dbReference>
<dbReference type="PROSITE" id="PS51354">
    <property type="entry name" value="GLUTAREDOXIN_2"/>
    <property type="match status" value="1"/>
</dbReference>
<dbReference type="UniPathway" id="UPA00326"/>
<evidence type="ECO:0000256" key="2">
    <source>
        <dbReference type="ARBA" id="ARBA00009303"/>
    </source>
</evidence>
<evidence type="ECO:0000256" key="1">
    <source>
        <dbReference type="ARBA" id="ARBA00002549"/>
    </source>
</evidence>
<feature type="domain" description="Glutaredoxin" evidence="8">
    <location>
        <begin position="577"/>
        <end position="635"/>
    </location>
</feature>
<dbReference type="InterPro" id="IPR011767">
    <property type="entry name" value="GLR_AS"/>
</dbReference>
<organism evidence="10">
    <name type="scientific">Cyprideis torosa</name>
    <dbReference type="NCBI Taxonomy" id="163714"/>
    <lineage>
        <taxon>Eukaryota</taxon>
        <taxon>Metazoa</taxon>
        <taxon>Ecdysozoa</taxon>
        <taxon>Arthropoda</taxon>
        <taxon>Crustacea</taxon>
        <taxon>Oligostraca</taxon>
        <taxon>Ostracoda</taxon>
        <taxon>Podocopa</taxon>
        <taxon>Podocopida</taxon>
        <taxon>Cytherocopina</taxon>
        <taxon>Cytheroidea</taxon>
        <taxon>Cytherideidae</taxon>
        <taxon>Cyprideis</taxon>
    </lineage>
</organism>
<dbReference type="InterPro" id="IPR002109">
    <property type="entry name" value="Glutaredoxin"/>
</dbReference>
<dbReference type="Gene3D" id="3.20.70.20">
    <property type="match status" value="1"/>
</dbReference>
<dbReference type="InterPro" id="IPR033909">
    <property type="entry name" value="RNR_small"/>
</dbReference>
<comment type="function">
    <text evidence="1">Has a glutathione-disulfide oxidoreductase activity in the presence of NADPH and glutathione reductase. Reduces low molecular weight disulfides and proteins.</text>
</comment>
<dbReference type="NCBIfam" id="NF006577">
    <property type="entry name" value="PRK09102.1"/>
    <property type="match status" value="1"/>
</dbReference>
<evidence type="ECO:0000313" key="10">
    <source>
        <dbReference type="EMBL" id="CAD7230513.1"/>
    </source>
</evidence>
<keyword evidence="6" id="KW-0215">Deoxyribonucleotide synthesis</keyword>
<dbReference type="PANTHER" id="PTHR11573:SF6">
    <property type="entry name" value="RIBONUCLEOSIDE-DIPHOSPHATE REDUCTASE LARGE SUBUNIT"/>
    <property type="match status" value="1"/>
</dbReference>
<dbReference type="InterPro" id="IPR036249">
    <property type="entry name" value="Thioredoxin-like_sf"/>
</dbReference>